<dbReference type="OMA" id="RIVEAWC"/>
<comment type="caution">
    <text evidence="1">The sequence shown here is derived from an EMBL/GenBank/DDBJ whole genome shotgun (WGS) entry which is preliminary data.</text>
</comment>
<organism evidence="1 2">
    <name type="scientific">Pseudallescheria apiosperma</name>
    <name type="common">Scedosporium apiospermum</name>
    <dbReference type="NCBI Taxonomy" id="563466"/>
    <lineage>
        <taxon>Eukaryota</taxon>
        <taxon>Fungi</taxon>
        <taxon>Dikarya</taxon>
        <taxon>Ascomycota</taxon>
        <taxon>Pezizomycotina</taxon>
        <taxon>Sordariomycetes</taxon>
        <taxon>Hypocreomycetidae</taxon>
        <taxon>Microascales</taxon>
        <taxon>Microascaceae</taxon>
        <taxon>Scedosporium</taxon>
    </lineage>
</organism>
<gene>
    <name evidence="1" type="ORF">SAPIO_CDS9432</name>
</gene>
<accession>A0A084FWT1</accession>
<dbReference type="Proteomes" id="UP000028545">
    <property type="component" value="Unassembled WGS sequence"/>
</dbReference>
<dbReference type="RefSeq" id="XP_016639342.1">
    <property type="nucleotide sequence ID" value="XM_016790832.1"/>
</dbReference>
<sequence>MQIELKCGHIKRIVEAWCEDYCKTEIRCPPNIVHWEYRVDSVCRGCRPPKPLPPQWEAMIRRDRTSLRLRQGEGGMAHNDRLVEEA</sequence>
<evidence type="ECO:0000313" key="2">
    <source>
        <dbReference type="Proteomes" id="UP000028545"/>
    </source>
</evidence>
<evidence type="ECO:0000313" key="1">
    <source>
        <dbReference type="EMBL" id="KEZ39543.1"/>
    </source>
</evidence>
<reference evidence="1 2" key="1">
    <citation type="journal article" date="2014" name="Genome Announc.">
        <title>Draft genome sequence of the pathogenic fungus Scedosporium apiospermum.</title>
        <authorList>
            <person name="Vandeputte P."/>
            <person name="Ghamrawi S."/>
            <person name="Rechenmann M."/>
            <person name="Iltis A."/>
            <person name="Giraud S."/>
            <person name="Fleury M."/>
            <person name="Thornton C."/>
            <person name="Delhaes L."/>
            <person name="Meyer W."/>
            <person name="Papon N."/>
            <person name="Bouchara J.P."/>
        </authorList>
    </citation>
    <scope>NUCLEOTIDE SEQUENCE [LARGE SCALE GENOMIC DNA]</scope>
    <source>
        <strain evidence="1 2">IHEM 14462</strain>
    </source>
</reference>
<dbReference type="HOGENOM" id="CLU_190852_0_0_1"/>
<dbReference type="EMBL" id="JOWA01000143">
    <property type="protein sequence ID" value="KEZ39543.1"/>
    <property type="molecule type" value="Genomic_DNA"/>
</dbReference>
<dbReference type="KEGG" id="sapo:SAPIO_CDS9432"/>
<dbReference type="GeneID" id="27728504"/>
<dbReference type="AlphaFoldDB" id="A0A084FWT1"/>
<name>A0A084FWT1_PSEDA</name>
<proteinExistence type="predicted"/>
<protein>
    <submittedName>
        <fullName evidence="1">Uncharacterized protein</fullName>
    </submittedName>
</protein>
<keyword evidence="2" id="KW-1185">Reference proteome</keyword>
<dbReference type="OrthoDB" id="3700495at2759"/>
<dbReference type="VEuPathDB" id="FungiDB:SAPIO_CDS9432"/>